<accession>H1YJ17</accession>
<evidence type="ECO:0000313" key="5">
    <source>
        <dbReference type="Proteomes" id="UP000002774"/>
    </source>
</evidence>
<proteinExistence type="inferred from homology"/>
<feature type="domain" description="SHSP" evidence="3">
    <location>
        <begin position="31"/>
        <end position="143"/>
    </location>
</feature>
<comment type="similarity">
    <text evidence="1 2">Belongs to the small heat shock protein (HSP20) family.</text>
</comment>
<reference evidence="4" key="1">
    <citation type="submission" date="2011-09" db="EMBL/GenBank/DDBJ databases">
        <title>The permanent draft genome of Mucilaginibacter paludis DSM 18603.</title>
        <authorList>
            <consortium name="US DOE Joint Genome Institute (JGI-PGF)"/>
            <person name="Lucas S."/>
            <person name="Han J."/>
            <person name="Lapidus A."/>
            <person name="Bruce D."/>
            <person name="Goodwin L."/>
            <person name="Pitluck S."/>
            <person name="Peters L."/>
            <person name="Kyrpides N."/>
            <person name="Mavromatis K."/>
            <person name="Ivanova N."/>
            <person name="Mikhailova N."/>
            <person name="Held B."/>
            <person name="Detter J.C."/>
            <person name="Tapia R."/>
            <person name="Han C."/>
            <person name="Land M."/>
            <person name="Hauser L."/>
            <person name="Markowitz V."/>
            <person name="Cheng J.-F."/>
            <person name="Hugenholtz P."/>
            <person name="Woyke T."/>
            <person name="Wu D."/>
            <person name="Tindall B."/>
            <person name="Brambilla E."/>
            <person name="Klenk H.-P."/>
            <person name="Eisen J.A."/>
        </authorList>
    </citation>
    <scope>NUCLEOTIDE SEQUENCE [LARGE SCALE GENOMIC DNA]</scope>
    <source>
        <strain evidence="4">DSM 18603</strain>
    </source>
</reference>
<dbReference type="Gene3D" id="2.60.40.790">
    <property type="match status" value="1"/>
</dbReference>
<dbReference type="InterPro" id="IPR002068">
    <property type="entry name" value="A-crystallin/Hsp20_dom"/>
</dbReference>
<dbReference type="RefSeq" id="WP_008508263.1">
    <property type="nucleotide sequence ID" value="NZ_CM001403.1"/>
</dbReference>
<dbReference type="CDD" id="cd06464">
    <property type="entry name" value="ACD_sHsps-like"/>
    <property type="match status" value="1"/>
</dbReference>
<protein>
    <submittedName>
        <fullName evidence="4">Heat shock protein Hsp20</fullName>
    </submittedName>
</protein>
<evidence type="ECO:0000259" key="3">
    <source>
        <dbReference type="PROSITE" id="PS01031"/>
    </source>
</evidence>
<dbReference type="HOGENOM" id="CLU_046737_8_4_10"/>
<evidence type="ECO:0000256" key="2">
    <source>
        <dbReference type="RuleBase" id="RU003616"/>
    </source>
</evidence>
<dbReference type="Pfam" id="PF00011">
    <property type="entry name" value="HSP20"/>
    <property type="match status" value="1"/>
</dbReference>
<evidence type="ECO:0000256" key="1">
    <source>
        <dbReference type="PROSITE-ProRule" id="PRU00285"/>
    </source>
</evidence>
<dbReference type="EMBL" id="CM001403">
    <property type="protein sequence ID" value="EHQ27712.1"/>
    <property type="molecule type" value="Genomic_DNA"/>
</dbReference>
<dbReference type="Proteomes" id="UP000002774">
    <property type="component" value="Chromosome"/>
</dbReference>
<dbReference type="AlphaFoldDB" id="H1YJ17"/>
<gene>
    <name evidence="4" type="ORF">Mucpa_3614</name>
</gene>
<organism evidence="4 5">
    <name type="scientific">Mucilaginibacter paludis DSM 18603</name>
    <dbReference type="NCBI Taxonomy" id="714943"/>
    <lineage>
        <taxon>Bacteria</taxon>
        <taxon>Pseudomonadati</taxon>
        <taxon>Bacteroidota</taxon>
        <taxon>Sphingobacteriia</taxon>
        <taxon>Sphingobacteriales</taxon>
        <taxon>Sphingobacteriaceae</taxon>
        <taxon>Mucilaginibacter</taxon>
    </lineage>
</organism>
<dbReference type="InterPro" id="IPR008978">
    <property type="entry name" value="HSP20-like_chaperone"/>
</dbReference>
<dbReference type="InterPro" id="IPR031107">
    <property type="entry name" value="Small_HSP"/>
</dbReference>
<dbReference type="SUPFAM" id="SSF49764">
    <property type="entry name" value="HSP20-like chaperones"/>
    <property type="match status" value="1"/>
</dbReference>
<sequence>MSTLIKSNGTSPHGARMEDFWNTDKVFTGAAHADQWFPPVNIRDSKKTYELEIAAPGFEKEDFKITTENGLMTIIAETSDEKSEVNGNYARQEFSRAAFSRTFTLPDNVVEDNIKAHYKNGLLTVAMDKAFSCFSAKKEIVVE</sequence>
<keyword evidence="5" id="KW-1185">Reference proteome</keyword>
<dbReference type="eggNOG" id="COG0071">
    <property type="taxonomic scope" value="Bacteria"/>
</dbReference>
<dbReference type="STRING" id="714943.Mucpa_3614"/>
<dbReference type="PANTHER" id="PTHR11527">
    <property type="entry name" value="HEAT-SHOCK PROTEIN 20 FAMILY MEMBER"/>
    <property type="match status" value="1"/>
</dbReference>
<keyword evidence="4" id="KW-0346">Stress response</keyword>
<evidence type="ECO:0000313" key="4">
    <source>
        <dbReference type="EMBL" id="EHQ27712.1"/>
    </source>
</evidence>
<dbReference type="PROSITE" id="PS01031">
    <property type="entry name" value="SHSP"/>
    <property type="match status" value="1"/>
</dbReference>
<name>H1YJ17_9SPHI</name>
<dbReference type="OrthoDB" id="9814487at2"/>